<protein>
    <recommendedName>
        <fullName evidence="4">Anti-sigma-M factor RsmA</fullName>
    </recommendedName>
</protein>
<evidence type="ECO:0000313" key="2">
    <source>
        <dbReference type="EMBL" id="RDI48305.1"/>
    </source>
</evidence>
<dbReference type="EMBL" id="QQAZ01000008">
    <property type="protein sequence ID" value="RDI48305.1"/>
    <property type="molecule type" value="Genomic_DNA"/>
</dbReference>
<organism evidence="2 3">
    <name type="scientific">Nocardia mexicana</name>
    <dbReference type="NCBI Taxonomy" id="279262"/>
    <lineage>
        <taxon>Bacteria</taxon>
        <taxon>Bacillati</taxon>
        <taxon>Actinomycetota</taxon>
        <taxon>Actinomycetes</taxon>
        <taxon>Mycobacteriales</taxon>
        <taxon>Nocardiaceae</taxon>
        <taxon>Nocardia</taxon>
    </lineage>
</organism>
<sequence length="279" mass="29384">MAARSVPQPPFSTDLLADLHADNVAPELSEQLWPQVRNDPEALRFLRSLDDVTSELQALGRDSRVLHAMPADVGARMDRLLDDLARGDHPERNASGEHVATVHHLPISGPPAHADDAPPATRPMPAVTGEDPPEPIRLDERRSRRLRWLTAAAAAVAIIAGSLIAVDAVRESDTTQKASPTTETGAPQLDGDSSDAVLLSALGRNDVAGPLGLPGAMTRCIAAAGLDRAVIGSMDVTFRDRPAVVILLNSARPPKITALVVGTGCGPGDAQVLEQRDIG</sequence>
<dbReference type="Proteomes" id="UP000255355">
    <property type="component" value="Unassembled WGS sequence"/>
</dbReference>
<feature type="compositionally biased region" description="Polar residues" evidence="1">
    <location>
        <begin position="175"/>
        <end position="185"/>
    </location>
</feature>
<evidence type="ECO:0008006" key="4">
    <source>
        <dbReference type="Google" id="ProtNLM"/>
    </source>
</evidence>
<name>A0A370GXA6_9NOCA</name>
<dbReference type="AlphaFoldDB" id="A0A370GXA6"/>
<feature type="region of interest" description="Disordered" evidence="1">
    <location>
        <begin position="109"/>
        <end position="136"/>
    </location>
</feature>
<evidence type="ECO:0000313" key="3">
    <source>
        <dbReference type="Proteomes" id="UP000255355"/>
    </source>
</evidence>
<reference evidence="2 3" key="1">
    <citation type="submission" date="2018-07" db="EMBL/GenBank/DDBJ databases">
        <title>Genomic Encyclopedia of Type Strains, Phase IV (KMG-IV): sequencing the most valuable type-strain genomes for metagenomic binning, comparative biology and taxonomic classification.</title>
        <authorList>
            <person name="Goeker M."/>
        </authorList>
    </citation>
    <scope>NUCLEOTIDE SEQUENCE [LARGE SCALE GENOMIC DNA]</scope>
    <source>
        <strain evidence="2 3">DSM 44952</strain>
    </source>
</reference>
<keyword evidence="3" id="KW-1185">Reference proteome</keyword>
<dbReference type="OrthoDB" id="4566632at2"/>
<proteinExistence type="predicted"/>
<dbReference type="RefSeq" id="WP_147289040.1">
    <property type="nucleotide sequence ID" value="NZ_QQAZ01000008.1"/>
</dbReference>
<comment type="caution">
    <text evidence="2">The sequence shown here is derived from an EMBL/GenBank/DDBJ whole genome shotgun (WGS) entry which is preliminary data.</text>
</comment>
<evidence type="ECO:0000256" key="1">
    <source>
        <dbReference type="SAM" id="MobiDB-lite"/>
    </source>
</evidence>
<gene>
    <name evidence="2" type="ORF">DFR68_108134</name>
</gene>
<accession>A0A370GXA6</accession>
<feature type="region of interest" description="Disordered" evidence="1">
    <location>
        <begin position="171"/>
        <end position="192"/>
    </location>
</feature>
<dbReference type="STRING" id="1210089.GCA_001613165_05412"/>